<evidence type="ECO:0000259" key="2">
    <source>
        <dbReference type="Pfam" id="PF22747"/>
    </source>
</evidence>
<dbReference type="STRING" id="872965.SE16_10500"/>
<organism evidence="3 5">
    <name type="scientific">Ardenticatena maritima</name>
    <dbReference type="NCBI Taxonomy" id="872965"/>
    <lineage>
        <taxon>Bacteria</taxon>
        <taxon>Bacillati</taxon>
        <taxon>Chloroflexota</taxon>
        <taxon>Ardenticatenia</taxon>
        <taxon>Ardenticatenales</taxon>
        <taxon>Ardenticatenaceae</taxon>
        <taxon>Ardenticatena</taxon>
    </lineage>
</organism>
<proteinExistence type="predicted"/>
<sequence length="141" mass="15761">MQSVPTRCPFCGTDLVVTELHCFGCETSFQGHFSLERLASFAPEQLPVLQRLARLSPEQLRFVEAFLRAEGKFRRLEEELNLSYPTLRARLNEVLVALGFEPSSGAQPEPPTPAVDREAVLAQLEAGEISFEEAMQLLKGR</sequence>
<dbReference type="EMBL" id="LGKN01000005">
    <property type="protein sequence ID" value="KPL87946.1"/>
    <property type="molecule type" value="Genomic_DNA"/>
</dbReference>
<comment type="caution">
    <text evidence="3">The sequence shown here is derived from an EMBL/GenBank/DDBJ whole genome shotgun (WGS) entry which is preliminary data.</text>
</comment>
<dbReference type="AlphaFoldDB" id="A0A0M8K6P6"/>
<feature type="domain" description="DUF2089" evidence="1">
    <location>
        <begin position="55"/>
        <end position="101"/>
    </location>
</feature>
<dbReference type="EMBL" id="BBZA01000015">
    <property type="protein sequence ID" value="GAP61842.1"/>
    <property type="molecule type" value="Genomic_DNA"/>
</dbReference>
<evidence type="ECO:0000313" key="4">
    <source>
        <dbReference type="EMBL" id="KPL87946.1"/>
    </source>
</evidence>
<dbReference type="Proteomes" id="UP000037784">
    <property type="component" value="Unassembled WGS sequence"/>
</dbReference>
<dbReference type="InterPro" id="IPR053957">
    <property type="entry name" value="DUF2089_Zn_ribbon"/>
</dbReference>
<feature type="domain" description="DUF2089" evidence="2">
    <location>
        <begin position="8"/>
        <end position="38"/>
    </location>
</feature>
<dbReference type="OrthoDB" id="9797643at2"/>
<name>A0A0M8K6P6_9CHLR</name>
<dbReference type="InterPro" id="IPR018658">
    <property type="entry name" value="DUF2089"/>
</dbReference>
<evidence type="ECO:0008006" key="7">
    <source>
        <dbReference type="Google" id="ProtNLM"/>
    </source>
</evidence>
<accession>A0A0M8K6P6</accession>
<evidence type="ECO:0000313" key="5">
    <source>
        <dbReference type="Proteomes" id="UP000037784"/>
    </source>
</evidence>
<gene>
    <name evidence="3" type="ORF">ARMA_0265</name>
    <name evidence="4" type="ORF">SE16_10500</name>
</gene>
<evidence type="ECO:0000313" key="6">
    <source>
        <dbReference type="Proteomes" id="UP000050502"/>
    </source>
</evidence>
<evidence type="ECO:0000313" key="3">
    <source>
        <dbReference type="EMBL" id="GAP61842.1"/>
    </source>
</evidence>
<protein>
    <recommendedName>
        <fullName evidence="7">DUF2089 domain-containing protein</fullName>
    </recommendedName>
</protein>
<keyword evidence="5" id="KW-1185">Reference proteome</keyword>
<reference evidence="3 5" key="1">
    <citation type="journal article" date="2015" name="Genome Announc.">
        <title>Draft Genome Sequence of a Heterotrophic Facultative Anaerobic Thermophilic Bacterium, Ardenticatena maritima Strain 110ST.</title>
        <authorList>
            <person name="Kawaichi S."/>
            <person name="Yoshida T."/>
            <person name="Sako Y."/>
            <person name="Nakamura R."/>
        </authorList>
    </citation>
    <scope>NUCLEOTIDE SEQUENCE [LARGE SCALE GENOMIC DNA]</scope>
    <source>
        <strain evidence="3 5">110S</strain>
    </source>
</reference>
<evidence type="ECO:0000259" key="1">
    <source>
        <dbReference type="Pfam" id="PF09862"/>
    </source>
</evidence>
<dbReference type="Pfam" id="PF09862">
    <property type="entry name" value="DUF2089"/>
    <property type="match status" value="1"/>
</dbReference>
<dbReference type="Proteomes" id="UP000050502">
    <property type="component" value="Unassembled WGS sequence"/>
</dbReference>
<dbReference type="Pfam" id="PF22747">
    <property type="entry name" value="Zn_ribbon_DUF2089"/>
    <property type="match status" value="1"/>
</dbReference>
<dbReference type="RefSeq" id="WP_054491777.1">
    <property type="nucleotide sequence ID" value="NZ_BBZA01000015.1"/>
</dbReference>
<reference evidence="5" key="3">
    <citation type="submission" date="2015-08" db="EMBL/GenBank/DDBJ databases">
        <title>Draft Genome Sequence of a Heterotrophic Facultative Anaerobic Bacterium Ardenticatena maritima Strain 110S.</title>
        <authorList>
            <person name="Kawaichi S."/>
            <person name="Yoshida T."/>
            <person name="Sako Y."/>
            <person name="Nakamura R."/>
        </authorList>
    </citation>
    <scope>NUCLEOTIDE SEQUENCE [LARGE SCALE GENOMIC DNA]</scope>
    <source>
        <strain evidence="5">110S</strain>
    </source>
</reference>
<reference evidence="4 6" key="2">
    <citation type="submission" date="2015-07" db="EMBL/GenBank/DDBJ databases">
        <title>Whole genome sequence of Ardenticatena maritima DSM 23922.</title>
        <authorList>
            <person name="Hemp J."/>
            <person name="Ward L.M."/>
            <person name="Pace L.A."/>
            <person name="Fischer W.W."/>
        </authorList>
    </citation>
    <scope>NUCLEOTIDE SEQUENCE [LARGE SCALE GENOMIC DNA]</scope>
    <source>
        <strain evidence="4 6">110S</strain>
    </source>
</reference>
<dbReference type="InParanoid" id="A0A0M8K6P6"/>